<keyword evidence="2" id="KW-0732">Signal</keyword>
<evidence type="ECO:0000256" key="2">
    <source>
        <dbReference type="SAM" id="SignalP"/>
    </source>
</evidence>
<organism evidence="4 5">
    <name type="scientific">Roseimaritima multifibrata</name>
    <dbReference type="NCBI Taxonomy" id="1930274"/>
    <lineage>
        <taxon>Bacteria</taxon>
        <taxon>Pseudomonadati</taxon>
        <taxon>Planctomycetota</taxon>
        <taxon>Planctomycetia</taxon>
        <taxon>Pirellulales</taxon>
        <taxon>Pirellulaceae</taxon>
        <taxon>Roseimaritima</taxon>
    </lineage>
</organism>
<dbReference type="GO" id="GO:0015562">
    <property type="term" value="F:efflux transmembrane transporter activity"/>
    <property type="evidence" value="ECO:0007669"/>
    <property type="project" value="TreeGrafter"/>
</dbReference>
<dbReference type="GO" id="GO:1990281">
    <property type="term" value="C:efflux pump complex"/>
    <property type="evidence" value="ECO:0007669"/>
    <property type="project" value="TreeGrafter"/>
</dbReference>
<feature type="signal peptide" evidence="2">
    <location>
        <begin position="1"/>
        <end position="19"/>
    </location>
</feature>
<protein>
    <submittedName>
        <fullName evidence="4">Putative efflux pump membrane fusion protein</fullName>
    </submittedName>
</protein>
<dbReference type="RefSeq" id="WP_218932900.1">
    <property type="nucleotide sequence ID" value="NZ_CP036262.1"/>
</dbReference>
<dbReference type="Proteomes" id="UP000320672">
    <property type="component" value="Chromosome"/>
</dbReference>
<dbReference type="Gene3D" id="2.40.50.100">
    <property type="match status" value="1"/>
</dbReference>
<reference evidence="4 5" key="1">
    <citation type="submission" date="2019-02" db="EMBL/GenBank/DDBJ databases">
        <title>Deep-cultivation of Planctomycetes and their phenomic and genomic characterization uncovers novel biology.</title>
        <authorList>
            <person name="Wiegand S."/>
            <person name="Jogler M."/>
            <person name="Boedeker C."/>
            <person name="Pinto D."/>
            <person name="Vollmers J."/>
            <person name="Rivas-Marin E."/>
            <person name="Kohn T."/>
            <person name="Peeters S.H."/>
            <person name="Heuer A."/>
            <person name="Rast P."/>
            <person name="Oberbeckmann S."/>
            <person name="Bunk B."/>
            <person name="Jeske O."/>
            <person name="Meyerdierks A."/>
            <person name="Storesund J.E."/>
            <person name="Kallscheuer N."/>
            <person name="Luecker S."/>
            <person name="Lage O.M."/>
            <person name="Pohl T."/>
            <person name="Merkel B.J."/>
            <person name="Hornburger P."/>
            <person name="Mueller R.-W."/>
            <person name="Bruemmer F."/>
            <person name="Labrenz M."/>
            <person name="Spormann A.M."/>
            <person name="Op den Camp H."/>
            <person name="Overmann J."/>
            <person name="Amann R."/>
            <person name="Jetten M.S.M."/>
            <person name="Mascher T."/>
            <person name="Medema M.H."/>
            <person name="Devos D.P."/>
            <person name="Kaster A.-K."/>
            <person name="Ovreas L."/>
            <person name="Rohde M."/>
            <person name="Galperin M.Y."/>
            <person name="Jogler C."/>
        </authorList>
    </citation>
    <scope>NUCLEOTIDE SEQUENCE [LARGE SCALE GENOMIC DNA]</scope>
    <source>
        <strain evidence="4 5">FF011L</strain>
    </source>
</reference>
<accession>A0A517MP99</accession>
<feature type="domain" description="CzcB-like barrel-sandwich hybrid" evidence="3">
    <location>
        <begin position="69"/>
        <end position="231"/>
    </location>
</feature>
<evidence type="ECO:0000259" key="3">
    <source>
        <dbReference type="Pfam" id="PF25973"/>
    </source>
</evidence>
<dbReference type="SUPFAM" id="SSF111369">
    <property type="entry name" value="HlyD-like secretion proteins"/>
    <property type="match status" value="1"/>
</dbReference>
<feature type="chain" id="PRO_5022083470" evidence="2">
    <location>
        <begin position="20"/>
        <end position="328"/>
    </location>
</feature>
<dbReference type="InterPro" id="IPR058647">
    <property type="entry name" value="BSH_CzcB-like"/>
</dbReference>
<evidence type="ECO:0000313" key="5">
    <source>
        <dbReference type="Proteomes" id="UP000320672"/>
    </source>
</evidence>
<dbReference type="Gene3D" id="2.40.30.170">
    <property type="match status" value="1"/>
</dbReference>
<evidence type="ECO:0000313" key="4">
    <source>
        <dbReference type="EMBL" id="QDS96708.1"/>
    </source>
</evidence>
<dbReference type="EMBL" id="CP036262">
    <property type="protein sequence ID" value="QDS96708.1"/>
    <property type="molecule type" value="Genomic_DNA"/>
</dbReference>
<dbReference type="KEGG" id="rml:FF011L_55200"/>
<dbReference type="PANTHER" id="PTHR30469">
    <property type="entry name" value="MULTIDRUG RESISTANCE PROTEIN MDTA"/>
    <property type="match status" value="1"/>
</dbReference>
<name>A0A517MP99_9BACT</name>
<proteinExistence type="predicted"/>
<feature type="coiled-coil region" evidence="1">
    <location>
        <begin position="154"/>
        <end position="184"/>
    </location>
</feature>
<gene>
    <name evidence="4" type="ORF">FF011L_55200</name>
</gene>
<dbReference type="Pfam" id="PF25973">
    <property type="entry name" value="BSH_CzcB"/>
    <property type="match status" value="1"/>
</dbReference>
<keyword evidence="1" id="KW-0175">Coiled coil</keyword>
<dbReference type="AlphaFoldDB" id="A0A517MP99"/>
<evidence type="ECO:0000256" key="1">
    <source>
        <dbReference type="SAM" id="Coils"/>
    </source>
</evidence>
<keyword evidence="5" id="KW-1185">Reference proteome</keyword>
<dbReference type="PANTHER" id="PTHR30469:SF15">
    <property type="entry name" value="HLYD FAMILY OF SECRETION PROTEINS"/>
    <property type="match status" value="1"/>
</dbReference>
<dbReference type="Gene3D" id="1.10.287.470">
    <property type="entry name" value="Helix hairpin bin"/>
    <property type="match status" value="1"/>
</dbReference>
<sequence precursor="true">MRYLLLGLLIGCSPVFVSAQNRPIQDRSVRSLQQPVRASMLTQQQPPAGSMADQPLSAQNCLVKLINSVRIPAQIDGMLTEIKVEEGNNVEKGQTIAVIDDRQALLMLGLKQAEEMKATLQASNDVNLRDAMASEASARAESKSYEQMLKDRSIPFWEAEKKRLEAERQALRVELAELEEKQNKTAVVAAKREREMAELELSKRQVTAPFAGYVETRIAHLGEWVQAGSPLVELLQMDRLRVEGDIMASDTSGMIVPGTPILVVVKLNGKPVHQVNTEIGFVSAQVNLRGQRRIWVDIENVRVGNSWLIMPGMEASIVLQAKPELARR</sequence>